<proteinExistence type="predicted"/>
<comment type="caution">
    <text evidence="1">The sequence shown here is derived from an EMBL/GenBank/DDBJ whole genome shotgun (WGS) entry which is preliminary data.</text>
</comment>
<protein>
    <recommendedName>
        <fullName evidence="3">AAA+ ATPase domain-containing protein</fullName>
    </recommendedName>
</protein>
<dbReference type="Pfam" id="PF13177">
    <property type="entry name" value="DNA_pol3_delta2"/>
    <property type="match status" value="1"/>
</dbReference>
<dbReference type="PANTHER" id="PTHR11669">
    <property type="entry name" value="REPLICATION FACTOR C / DNA POLYMERASE III GAMMA-TAU SUBUNIT"/>
    <property type="match status" value="1"/>
</dbReference>
<dbReference type="PANTHER" id="PTHR11669:SF0">
    <property type="entry name" value="PROTEIN STICHEL-LIKE 2"/>
    <property type="match status" value="1"/>
</dbReference>
<accession>A0A1F4R508</accession>
<evidence type="ECO:0000313" key="1">
    <source>
        <dbReference type="EMBL" id="OGC03200.1"/>
    </source>
</evidence>
<dbReference type="GO" id="GO:0006261">
    <property type="term" value="P:DNA-templated DNA replication"/>
    <property type="evidence" value="ECO:0007669"/>
    <property type="project" value="TreeGrafter"/>
</dbReference>
<dbReference type="SUPFAM" id="SSF52540">
    <property type="entry name" value="P-loop containing nucleoside triphosphate hydrolases"/>
    <property type="match status" value="1"/>
</dbReference>
<dbReference type="AlphaFoldDB" id="A0A1F4R508"/>
<dbReference type="Proteomes" id="UP000176938">
    <property type="component" value="Unassembled WGS sequence"/>
</dbReference>
<evidence type="ECO:0008006" key="3">
    <source>
        <dbReference type="Google" id="ProtNLM"/>
    </source>
</evidence>
<gene>
    <name evidence="1" type="ORF">A3H38_00310</name>
</gene>
<name>A0A1F4R508_UNCSA</name>
<evidence type="ECO:0000313" key="2">
    <source>
        <dbReference type="Proteomes" id="UP000176938"/>
    </source>
</evidence>
<dbReference type="CDD" id="cd00009">
    <property type="entry name" value="AAA"/>
    <property type="match status" value="1"/>
</dbReference>
<organism evidence="1 2">
    <name type="scientific">candidate division WOR-1 bacterium RIFCSPLOWO2_02_FULL_46_20</name>
    <dbReference type="NCBI Taxonomy" id="1802567"/>
    <lineage>
        <taxon>Bacteria</taxon>
        <taxon>Bacillati</taxon>
        <taxon>Saganbacteria</taxon>
    </lineage>
</organism>
<sequence>MSRTKNILAGVAKSDRVAGAYLFVGPPGVGKREEAEAFADQLRCKKQDKFVVVPDGTSFKIDQVRELQTWVRYGPSASRYLLVIIDQADTLTGPAAAAFLKTLEEPAPGVVFILLAEREDKIPKTIISRCQKIIYSERAEAWQADPELASFYDELKNVNKKNCLELFELSAVLEKEKERIEMILYNLSYFARHKLSNVRYARVILDTLCLIKRKANLKLALNIMCLKLGAAHV</sequence>
<dbReference type="InterPro" id="IPR050238">
    <property type="entry name" value="DNA_Rep/Repair_Clamp_Loader"/>
</dbReference>
<reference evidence="1 2" key="1">
    <citation type="journal article" date="2016" name="Nat. Commun.">
        <title>Thousands of microbial genomes shed light on interconnected biogeochemical processes in an aquifer system.</title>
        <authorList>
            <person name="Anantharaman K."/>
            <person name="Brown C.T."/>
            <person name="Hug L.A."/>
            <person name="Sharon I."/>
            <person name="Castelle C.J."/>
            <person name="Probst A.J."/>
            <person name="Thomas B.C."/>
            <person name="Singh A."/>
            <person name="Wilkins M.J."/>
            <person name="Karaoz U."/>
            <person name="Brodie E.L."/>
            <person name="Williams K.H."/>
            <person name="Hubbard S.S."/>
            <person name="Banfield J.F."/>
        </authorList>
    </citation>
    <scope>NUCLEOTIDE SEQUENCE [LARGE SCALE GENOMIC DNA]</scope>
</reference>
<dbReference type="InterPro" id="IPR027417">
    <property type="entry name" value="P-loop_NTPase"/>
</dbReference>
<dbReference type="EMBL" id="METP01000059">
    <property type="protein sequence ID" value="OGC03200.1"/>
    <property type="molecule type" value="Genomic_DNA"/>
</dbReference>
<dbReference type="Gene3D" id="3.40.50.300">
    <property type="entry name" value="P-loop containing nucleotide triphosphate hydrolases"/>
    <property type="match status" value="1"/>
</dbReference>